<evidence type="ECO:0000256" key="1">
    <source>
        <dbReference type="ARBA" id="ARBA00004162"/>
    </source>
</evidence>
<evidence type="ECO:0000256" key="7">
    <source>
        <dbReference type="RuleBase" id="RU003879"/>
    </source>
</evidence>
<keyword evidence="5 8" id="KW-1133">Transmembrane helix</keyword>
<comment type="subcellular location">
    <subcellularLocation>
        <location evidence="1">Cell membrane</location>
        <topology evidence="1">Single-pass membrane protein</topology>
    </subcellularLocation>
    <subcellularLocation>
        <location evidence="7">Cell membrane</location>
        <topology evidence="7">Single-pass type II membrane protein</topology>
    </subcellularLocation>
</comment>
<evidence type="ECO:0000256" key="8">
    <source>
        <dbReference type="SAM" id="Phobius"/>
    </source>
</evidence>
<evidence type="ECO:0000313" key="10">
    <source>
        <dbReference type="Proteomes" id="UP001370348"/>
    </source>
</evidence>
<evidence type="ECO:0000256" key="3">
    <source>
        <dbReference type="ARBA" id="ARBA00022475"/>
    </source>
</evidence>
<dbReference type="EMBL" id="CP089984">
    <property type="protein sequence ID" value="WXB14037.1"/>
    <property type="molecule type" value="Genomic_DNA"/>
</dbReference>
<proteinExistence type="inferred from homology"/>
<keyword evidence="6 8" id="KW-0472">Membrane</keyword>
<keyword evidence="4 7" id="KW-0812">Transmembrane</keyword>
<dbReference type="InterPro" id="IPR003400">
    <property type="entry name" value="ExbD"/>
</dbReference>
<evidence type="ECO:0000256" key="6">
    <source>
        <dbReference type="ARBA" id="ARBA00023136"/>
    </source>
</evidence>
<dbReference type="RefSeq" id="WP_394823654.1">
    <property type="nucleotide sequence ID" value="NZ_CP089984.1"/>
</dbReference>
<reference evidence="9 10" key="1">
    <citation type="submission" date="2021-12" db="EMBL/GenBank/DDBJ databases">
        <title>Discovery of the Pendulisporaceae a myxobacterial family with distinct sporulation behavior and unique specialized metabolism.</title>
        <authorList>
            <person name="Garcia R."/>
            <person name="Popoff A."/>
            <person name="Bader C.D."/>
            <person name="Loehr J."/>
            <person name="Walesch S."/>
            <person name="Walt C."/>
            <person name="Boldt J."/>
            <person name="Bunk B."/>
            <person name="Haeckl F.J.F.P.J."/>
            <person name="Gunesch A.P."/>
            <person name="Birkelbach J."/>
            <person name="Nuebel U."/>
            <person name="Pietschmann T."/>
            <person name="Bach T."/>
            <person name="Mueller R."/>
        </authorList>
    </citation>
    <scope>NUCLEOTIDE SEQUENCE [LARGE SCALE GENOMIC DNA]</scope>
    <source>
        <strain evidence="9 10">MSr11954</strain>
    </source>
</reference>
<organism evidence="9 10">
    <name type="scientific">Pendulispora albinea</name>
    <dbReference type="NCBI Taxonomy" id="2741071"/>
    <lineage>
        <taxon>Bacteria</taxon>
        <taxon>Pseudomonadati</taxon>
        <taxon>Myxococcota</taxon>
        <taxon>Myxococcia</taxon>
        <taxon>Myxococcales</taxon>
        <taxon>Sorangiineae</taxon>
        <taxon>Pendulisporaceae</taxon>
        <taxon>Pendulispora</taxon>
    </lineage>
</organism>
<dbReference type="Proteomes" id="UP001370348">
    <property type="component" value="Chromosome"/>
</dbReference>
<name>A0ABZ2LYA0_9BACT</name>
<gene>
    <name evidence="9" type="ORF">LZC94_40185</name>
</gene>
<keyword evidence="7" id="KW-0653">Protein transport</keyword>
<keyword evidence="10" id="KW-1185">Reference proteome</keyword>
<dbReference type="PANTHER" id="PTHR30558">
    <property type="entry name" value="EXBD MEMBRANE COMPONENT OF PMF-DRIVEN MACROMOLECULE IMPORT SYSTEM"/>
    <property type="match status" value="1"/>
</dbReference>
<accession>A0ABZ2LYA0</accession>
<evidence type="ECO:0000256" key="4">
    <source>
        <dbReference type="ARBA" id="ARBA00022692"/>
    </source>
</evidence>
<comment type="similarity">
    <text evidence="2 7">Belongs to the ExbD/TolR family.</text>
</comment>
<dbReference type="Pfam" id="PF02472">
    <property type="entry name" value="ExbD"/>
    <property type="match status" value="1"/>
</dbReference>
<sequence>MGASISKQEGPLVGINVTPLVDVVLVLLIVLMVTANFLAAQSIPLDLPKGSSGEEVGTTLAVSVDKEGAIFVDGQPSNEEGLHRAAHAALTKDANARAVIAADGRNTHARVVKVMDILREEKIVRFAIQVEPEKAKP</sequence>
<evidence type="ECO:0000313" key="9">
    <source>
        <dbReference type="EMBL" id="WXB14037.1"/>
    </source>
</evidence>
<keyword evidence="3" id="KW-1003">Cell membrane</keyword>
<protein>
    <submittedName>
        <fullName evidence="9">Biopolymer transporter ExbD</fullName>
    </submittedName>
</protein>
<keyword evidence="7" id="KW-0813">Transport</keyword>
<evidence type="ECO:0000256" key="5">
    <source>
        <dbReference type="ARBA" id="ARBA00022989"/>
    </source>
</evidence>
<dbReference type="Gene3D" id="3.30.420.270">
    <property type="match status" value="1"/>
</dbReference>
<evidence type="ECO:0000256" key="2">
    <source>
        <dbReference type="ARBA" id="ARBA00005811"/>
    </source>
</evidence>
<feature type="transmembrane region" description="Helical" evidence="8">
    <location>
        <begin position="20"/>
        <end position="39"/>
    </location>
</feature>